<dbReference type="GO" id="GO:0042276">
    <property type="term" value="P:error-prone translesion synthesis"/>
    <property type="evidence" value="ECO:0007669"/>
    <property type="project" value="TreeGrafter"/>
</dbReference>
<dbReference type="InterPro" id="IPR043128">
    <property type="entry name" value="Rev_trsase/Diguanyl_cyclase"/>
</dbReference>
<keyword evidence="2" id="KW-0808">Transferase</keyword>
<dbReference type="PIRSF" id="PIRSF036603">
    <property type="entry name" value="DPol_eta"/>
    <property type="match status" value="1"/>
</dbReference>
<evidence type="ECO:0000256" key="8">
    <source>
        <dbReference type="ARBA" id="ARBA00023242"/>
    </source>
</evidence>
<keyword evidence="5" id="KW-0863">Zinc-finger</keyword>
<dbReference type="InterPro" id="IPR052230">
    <property type="entry name" value="DNA_polymerase_eta"/>
</dbReference>
<dbReference type="PROSITE" id="PS51907">
    <property type="entry name" value="ZF_UBZ3"/>
    <property type="match status" value="1"/>
</dbReference>
<dbReference type="Pfam" id="PF21704">
    <property type="entry name" value="POLH-Rev1_HhH"/>
    <property type="match status" value="1"/>
</dbReference>
<dbReference type="GO" id="GO:0009314">
    <property type="term" value="P:response to radiation"/>
    <property type="evidence" value="ECO:0007669"/>
    <property type="project" value="TreeGrafter"/>
</dbReference>
<dbReference type="GO" id="GO:0007064">
    <property type="term" value="P:mitotic sister chromatid cohesion"/>
    <property type="evidence" value="ECO:0007669"/>
    <property type="project" value="UniProtKB-ARBA"/>
</dbReference>
<feature type="region of interest" description="Disordered" evidence="10">
    <location>
        <begin position="573"/>
        <end position="629"/>
    </location>
</feature>
<evidence type="ECO:0000256" key="6">
    <source>
        <dbReference type="ARBA" id="ARBA00022833"/>
    </source>
</evidence>
<sequence length="629" mass="69898">MNGKSSPTVTYRHILGNVPVVYNPLRVVALCDNDAFYASVERVRLGLGEDVPLAVVQWNSLIAVSHPARKYGIKRMETSVQEAKKLCPELVAVHTATYKDGDPEPAYHENPDPRTHKVSLDLYRRESKRIVDVYQELLPPGGELEKASIDECFFCLSQPVRDILVQRYPHIGRVPPDAPLGLDTPLPPPPSSTPWEGLGNLVPITTPTPPFNDTTTISATTPITNSPNKVQPTLGSSKAFENGENAAAGLEDLTWHDIALCIGAELMLEMRKAVKERLGYTTSAGIARNKVLAKLVASYKKLDQQTILRNAAIAGYWRPMPFQNIRNLGGKLGKTLSAQFEAKTVGELEHISLAEMQSNFGEESIWVWHVLRGIDHSEVSDRVATKSMLSAKNIRPAITNVSDGEGWIRVLSAELALRLSEARDITPNLWPKSLAIHIRQDSDPTKSKQCPFPYMRILSAHSISTIAFKLWKEITRHKPPQAKIHNISLSFSGLEATEIGQQSIEGFFEGTGAARKRSREHEADDMEDEYSFICSQCSKRIVLNQSVRGESEEMRANAMAALRVEHEDYHFARNLARDGSDSDEESRSRSSAKKKKKPSKDGQARGRERGLQVTSVPRPLPRSIDGRRS</sequence>
<dbReference type="Pfam" id="PF11799">
    <property type="entry name" value="IMS_C"/>
    <property type="match status" value="1"/>
</dbReference>
<evidence type="ECO:0000256" key="2">
    <source>
        <dbReference type="ARBA" id="ARBA00022679"/>
    </source>
</evidence>
<dbReference type="OrthoDB" id="5723at2759"/>
<dbReference type="Proteomes" id="UP000886523">
    <property type="component" value="Unassembled WGS sequence"/>
</dbReference>
<feature type="domain" description="UmuC" evidence="11">
    <location>
        <begin position="28"/>
        <end position="329"/>
    </location>
</feature>
<comment type="subcellular location">
    <subcellularLocation>
        <location evidence="1">Nucleus</location>
    </subcellularLocation>
</comment>
<protein>
    <recommendedName>
        <fullName evidence="9">DNA polymerase eta</fullName>
    </recommendedName>
</protein>
<dbReference type="Gene3D" id="3.30.1490.100">
    <property type="entry name" value="DNA polymerase, Y-family, little finger domain"/>
    <property type="match status" value="1"/>
</dbReference>
<dbReference type="GO" id="GO:0005634">
    <property type="term" value="C:nucleus"/>
    <property type="evidence" value="ECO:0007669"/>
    <property type="project" value="UniProtKB-SubCell"/>
</dbReference>
<dbReference type="InterPro" id="IPR036775">
    <property type="entry name" value="DNA_pol_Y-fam_lit_finger_sf"/>
</dbReference>
<dbReference type="InterPro" id="IPR043502">
    <property type="entry name" value="DNA/RNA_pol_sf"/>
</dbReference>
<dbReference type="Gene3D" id="1.10.150.20">
    <property type="entry name" value="5' to 3' exonuclease, C-terminal subdomain"/>
    <property type="match status" value="1"/>
</dbReference>
<dbReference type="InterPro" id="IPR001126">
    <property type="entry name" value="UmuC"/>
</dbReference>
<feature type="compositionally biased region" description="Basic and acidic residues" evidence="10">
    <location>
        <begin position="573"/>
        <end position="588"/>
    </location>
</feature>
<dbReference type="PROSITE" id="PS50173">
    <property type="entry name" value="UMUC"/>
    <property type="match status" value="1"/>
</dbReference>
<dbReference type="GO" id="GO:0070987">
    <property type="term" value="P:error-free translesion synthesis"/>
    <property type="evidence" value="ECO:0007669"/>
    <property type="project" value="UniProtKB-ARBA"/>
</dbReference>
<keyword evidence="14" id="KW-1185">Reference proteome</keyword>
<proteinExistence type="predicted"/>
<dbReference type="Gene3D" id="3.30.70.270">
    <property type="match status" value="1"/>
</dbReference>
<name>A0A9P6DRK8_9AGAM</name>
<organism evidence="13 14">
    <name type="scientific">Hydnum rufescens UP504</name>
    <dbReference type="NCBI Taxonomy" id="1448309"/>
    <lineage>
        <taxon>Eukaryota</taxon>
        <taxon>Fungi</taxon>
        <taxon>Dikarya</taxon>
        <taxon>Basidiomycota</taxon>
        <taxon>Agaricomycotina</taxon>
        <taxon>Agaricomycetes</taxon>
        <taxon>Cantharellales</taxon>
        <taxon>Hydnaceae</taxon>
        <taxon>Hydnum</taxon>
    </lineage>
</organism>
<evidence type="ECO:0000313" key="14">
    <source>
        <dbReference type="Proteomes" id="UP000886523"/>
    </source>
</evidence>
<evidence type="ECO:0000256" key="3">
    <source>
        <dbReference type="ARBA" id="ARBA00022723"/>
    </source>
</evidence>
<dbReference type="GO" id="GO:0008270">
    <property type="term" value="F:zinc ion binding"/>
    <property type="evidence" value="ECO:0007669"/>
    <property type="project" value="UniProtKB-KW"/>
</dbReference>
<reference evidence="13" key="1">
    <citation type="journal article" date="2020" name="Nat. Commun.">
        <title>Large-scale genome sequencing of mycorrhizal fungi provides insights into the early evolution of symbiotic traits.</title>
        <authorList>
            <person name="Miyauchi S."/>
            <person name="Kiss E."/>
            <person name="Kuo A."/>
            <person name="Drula E."/>
            <person name="Kohler A."/>
            <person name="Sanchez-Garcia M."/>
            <person name="Morin E."/>
            <person name="Andreopoulos B."/>
            <person name="Barry K.W."/>
            <person name="Bonito G."/>
            <person name="Buee M."/>
            <person name="Carver A."/>
            <person name="Chen C."/>
            <person name="Cichocki N."/>
            <person name="Clum A."/>
            <person name="Culley D."/>
            <person name="Crous P.W."/>
            <person name="Fauchery L."/>
            <person name="Girlanda M."/>
            <person name="Hayes R.D."/>
            <person name="Keri Z."/>
            <person name="LaButti K."/>
            <person name="Lipzen A."/>
            <person name="Lombard V."/>
            <person name="Magnuson J."/>
            <person name="Maillard F."/>
            <person name="Murat C."/>
            <person name="Nolan M."/>
            <person name="Ohm R.A."/>
            <person name="Pangilinan J."/>
            <person name="Pereira M.F."/>
            <person name="Perotto S."/>
            <person name="Peter M."/>
            <person name="Pfister S."/>
            <person name="Riley R."/>
            <person name="Sitrit Y."/>
            <person name="Stielow J.B."/>
            <person name="Szollosi G."/>
            <person name="Zifcakova L."/>
            <person name="Stursova M."/>
            <person name="Spatafora J.W."/>
            <person name="Tedersoo L."/>
            <person name="Vaario L.M."/>
            <person name="Yamada A."/>
            <person name="Yan M."/>
            <person name="Wang P."/>
            <person name="Xu J."/>
            <person name="Bruns T."/>
            <person name="Baldrian P."/>
            <person name="Vilgalys R."/>
            <person name="Dunand C."/>
            <person name="Henrissat B."/>
            <person name="Grigoriev I.V."/>
            <person name="Hibbett D."/>
            <person name="Nagy L.G."/>
            <person name="Martin F.M."/>
        </authorList>
    </citation>
    <scope>NUCLEOTIDE SEQUENCE</scope>
    <source>
        <strain evidence="13">UP504</strain>
    </source>
</reference>
<dbReference type="PANTHER" id="PTHR45873">
    <property type="entry name" value="DNA POLYMERASE ETA"/>
    <property type="match status" value="1"/>
</dbReference>
<evidence type="ECO:0000259" key="12">
    <source>
        <dbReference type="PROSITE" id="PS51907"/>
    </source>
</evidence>
<dbReference type="SUPFAM" id="SSF56672">
    <property type="entry name" value="DNA/RNA polymerases"/>
    <property type="match status" value="1"/>
</dbReference>
<dbReference type="Gene3D" id="3.40.1170.60">
    <property type="match status" value="1"/>
</dbReference>
<dbReference type="GO" id="GO:0006281">
    <property type="term" value="P:DNA repair"/>
    <property type="evidence" value="ECO:0007669"/>
    <property type="project" value="UniProtKB-KW"/>
</dbReference>
<dbReference type="FunFam" id="1.10.150.20:FF:000014">
    <property type="entry name" value="Polymerase (DNA directed), eta"/>
    <property type="match status" value="1"/>
</dbReference>
<keyword evidence="4" id="KW-0227">DNA damage</keyword>
<evidence type="ECO:0000256" key="10">
    <source>
        <dbReference type="SAM" id="MobiDB-lite"/>
    </source>
</evidence>
<dbReference type="GO" id="GO:0035861">
    <property type="term" value="C:site of double-strand break"/>
    <property type="evidence" value="ECO:0007669"/>
    <property type="project" value="TreeGrafter"/>
</dbReference>
<accession>A0A9P6DRK8</accession>
<evidence type="ECO:0000256" key="4">
    <source>
        <dbReference type="ARBA" id="ARBA00022763"/>
    </source>
</evidence>
<dbReference type="EMBL" id="MU129074">
    <property type="protein sequence ID" value="KAF9507700.1"/>
    <property type="molecule type" value="Genomic_DNA"/>
</dbReference>
<dbReference type="AlphaFoldDB" id="A0A9P6DRK8"/>
<keyword evidence="3" id="KW-0479">Metal-binding</keyword>
<dbReference type="InterPro" id="IPR017961">
    <property type="entry name" value="DNA_pol_Y-fam_little_finger"/>
</dbReference>
<comment type="caution">
    <text evidence="13">The sequence shown here is derived from an EMBL/GenBank/DDBJ whole genome shotgun (WGS) entry which is preliminary data.</text>
</comment>
<evidence type="ECO:0000259" key="11">
    <source>
        <dbReference type="PROSITE" id="PS50173"/>
    </source>
</evidence>
<gene>
    <name evidence="13" type="ORF">BS47DRAFT_1333112</name>
</gene>
<keyword evidence="7" id="KW-0234">DNA repair</keyword>
<evidence type="ECO:0000256" key="1">
    <source>
        <dbReference type="ARBA" id="ARBA00004123"/>
    </source>
</evidence>
<feature type="compositionally biased region" description="Basic and acidic residues" evidence="10">
    <location>
        <begin position="599"/>
        <end position="610"/>
    </location>
</feature>
<dbReference type="FunFam" id="3.40.1170.60:FF:000008">
    <property type="entry name" value="DNA polymerase eta subunit"/>
    <property type="match status" value="1"/>
</dbReference>
<dbReference type="InterPro" id="IPR041298">
    <property type="entry name" value="UBZ3"/>
</dbReference>
<evidence type="ECO:0000256" key="9">
    <source>
        <dbReference type="ARBA" id="ARBA00044975"/>
    </source>
</evidence>
<evidence type="ECO:0000256" key="5">
    <source>
        <dbReference type="ARBA" id="ARBA00022771"/>
    </source>
</evidence>
<dbReference type="GO" id="GO:0005657">
    <property type="term" value="C:replication fork"/>
    <property type="evidence" value="ECO:0007669"/>
    <property type="project" value="TreeGrafter"/>
</dbReference>
<dbReference type="SUPFAM" id="SSF100879">
    <property type="entry name" value="Lesion bypass DNA polymerase (Y-family), little finger domain"/>
    <property type="match status" value="1"/>
</dbReference>
<keyword evidence="6" id="KW-0862">Zinc</keyword>
<feature type="domain" description="UBZ3-type" evidence="12">
    <location>
        <begin position="527"/>
        <end position="578"/>
    </location>
</feature>
<dbReference type="Pfam" id="PF00817">
    <property type="entry name" value="IMS"/>
    <property type="match status" value="1"/>
</dbReference>
<dbReference type="GO" id="GO:0003684">
    <property type="term" value="F:damaged DNA binding"/>
    <property type="evidence" value="ECO:0007669"/>
    <property type="project" value="InterPro"/>
</dbReference>
<keyword evidence="8" id="KW-0539">Nucleus</keyword>
<dbReference type="GO" id="GO:0003887">
    <property type="term" value="F:DNA-directed DNA polymerase activity"/>
    <property type="evidence" value="ECO:0007669"/>
    <property type="project" value="TreeGrafter"/>
</dbReference>
<dbReference type="PANTHER" id="PTHR45873:SF1">
    <property type="entry name" value="DNA POLYMERASE ETA"/>
    <property type="match status" value="1"/>
</dbReference>
<evidence type="ECO:0000313" key="13">
    <source>
        <dbReference type="EMBL" id="KAF9507700.1"/>
    </source>
</evidence>
<evidence type="ECO:0000256" key="7">
    <source>
        <dbReference type="ARBA" id="ARBA00023204"/>
    </source>
</evidence>